<dbReference type="PANTHER" id="PTHR38730">
    <property type="entry name" value="SLL7028 PROTEIN"/>
    <property type="match status" value="1"/>
</dbReference>
<accession>A0A9D1PAH6</accession>
<reference evidence="4" key="1">
    <citation type="journal article" date="2021" name="PeerJ">
        <title>Extensive microbial diversity within the chicken gut microbiome revealed by metagenomics and culture.</title>
        <authorList>
            <person name="Gilroy R."/>
            <person name="Ravi A."/>
            <person name="Getino M."/>
            <person name="Pursley I."/>
            <person name="Horton D.L."/>
            <person name="Alikhan N.F."/>
            <person name="Baker D."/>
            <person name="Gharbi K."/>
            <person name="Hall N."/>
            <person name="Watson M."/>
            <person name="Adriaenssens E.M."/>
            <person name="Foster-Nyarko E."/>
            <person name="Jarju S."/>
            <person name="Secka A."/>
            <person name="Antonio M."/>
            <person name="Oren A."/>
            <person name="Chaudhuri R.R."/>
            <person name="La Ragione R."/>
            <person name="Hildebrand F."/>
            <person name="Pallen M.J."/>
        </authorList>
    </citation>
    <scope>NUCLEOTIDE SEQUENCE</scope>
    <source>
        <strain evidence="4">CHK195-9823</strain>
    </source>
</reference>
<feature type="compositionally biased region" description="Basic and acidic residues" evidence="1">
    <location>
        <begin position="190"/>
        <end position="199"/>
    </location>
</feature>
<feature type="compositionally biased region" description="Basic residues" evidence="1">
    <location>
        <begin position="206"/>
        <end position="215"/>
    </location>
</feature>
<feature type="region of interest" description="Disordered" evidence="1">
    <location>
        <begin position="190"/>
        <end position="227"/>
    </location>
</feature>
<evidence type="ECO:0000313" key="4">
    <source>
        <dbReference type="EMBL" id="HIV37654.1"/>
    </source>
</evidence>
<name>A0A9D1PAH6_9FIRM</name>
<evidence type="ECO:0000259" key="2">
    <source>
        <dbReference type="Pfam" id="PF09967"/>
    </source>
</evidence>
<dbReference type="Pfam" id="PF13203">
    <property type="entry name" value="DUF2201_N"/>
    <property type="match status" value="1"/>
</dbReference>
<proteinExistence type="predicted"/>
<evidence type="ECO:0000256" key="1">
    <source>
        <dbReference type="SAM" id="MobiDB-lite"/>
    </source>
</evidence>
<dbReference type="InterPro" id="IPR018698">
    <property type="entry name" value="VWA-like_dom"/>
</dbReference>
<dbReference type="PANTHER" id="PTHR38730:SF1">
    <property type="entry name" value="SLL7028 PROTEIN"/>
    <property type="match status" value="1"/>
</dbReference>
<protein>
    <recommendedName>
        <fullName evidence="6">VWA-like domain-containing protein</fullName>
    </recommendedName>
</protein>
<dbReference type="EMBL" id="DXIQ01000008">
    <property type="protein sequence ID" value="HIV37654.1"/>
    <property type="molecule type" value="Genomic_DNA"/>
</dbReference>
<reference evidence="4" key="2">
    <citation type="submission" date="2021-04" db="EMBL/GenBank/DDBJ databases">
        <authorList>
            <person name="Gilroy R."/>
        </authorList>
    </citation>
    <scope>NUCLEOTIDE SEQUENCE</scope>
    <source>
        <strain evidence="4">CHK195-9823</strain>
    </source>
</reference>
<dbReference type="Proteomes" id="UP000886814">
    <property type="component" value="Unassembled WGS sequence"/>
</dbReference>
<dbReference type="InterPro" id="IPR025154">
    <property type="entry name" value="Put_metallopeptidase_dom"/>
</dbReference>
<sequence length="438" mass="52295">MEDKQKHREELGIRILQNSQNELYSYFPYLDGAFAGLRYRPQEKTKTIGTDGEFLYFSPVFLIRAYQENPRLVRRGYLHILLHCLYLHPFYRESFFTEGKKEKDLWDLACDMWVEEIIEREQIPGLSPGRDPVREQCFWIMRDQSLSAERIYYMLTGGRFPYTREVLKKAFSFDDHRFWEEIKQEKRGAGTRKKWEELRSLTGQKKQQKKKRAGTHRGSSEEDMEARPRGKFDYRKFLKRFAVPREEVELDTESFDYIFYNLGMERYGNTPLIEPLEYKEVNRLEELVIAIDTSSSCSSETVRGFLGETYRILEEKENFFRKMKVYLIQCDCCVQNVKVIHSEEEWKAYSKNIKIQGRGGTDFRPVFQYISQQQEKKEIRNLKALIYFTDGDGIYPQSRPDYETAFVFLEKSARMDMVPDWAYKLIVPAKTEKQEEEL</sequence>
<evidence type="ECO:0000259" key="3">
    <source>
        <dbReference type="Pfam" id="PF13203"/>
    </source>
</evidence>
<evidence type="ECO:0000313" key="5">
    <source>
        <dbReference type="Proteomes" id="UP000886814"/>
    </source>
</evidence>
<gene>
    <name evidence="4" type="ORF">H9747_01425</name>
</gene>
<comment type="caution">
    <text evidence="4">The sequence shown here is derived from an EMBL/GenBank/DDBJ whole genome shotgun (WGS) entry which is preliminary data.</text>
</comment>
<dbReference type="Pfam" id="PF09967">
    <property type="entry name" value="DUF2201"/>
    <property type="match status" value="1"/>
</dbReference>
<dbReference type="AlphaFoldDB" id="A0A9D1PAH6"/>
<feature type="domain" description="VWA-like" evidence="2">
    <location>
        <begin position="287"/>
        <end position="422"/>
    </location>
</feature>
<feature type="domain" description="Putative metallopeptidase" evidence="3">
    <location>
        <begin position="23"/>
        <end position="228"/>
    </location>
</feature>
<evidence type="ECO:0008006" key="6">
    <source>
        <dbReference type="Google" id="ProtNLM"/>
    </source>
</evidence>
<organism evidence="4 5">
    <name type="scientific">Candidatus Blautia stercorigallinarum</name>
    <dbReference type="NCBI Taxonomy" id="2838501"/>
    <lineage>
        <taxon>Bacteria</taxon>
        <taxon>Bacillati</taxon>
        <taxon>Bacillota</taxon>
        <taxon>Clostridia</taxon>
        <taxon>Lachnospirales</taxon>
        <taxon>Lachnospiraceae</taxon>
        <taxon>Blautia</taxon>
    </lineage>
</organism>